<accession>A0AAD8LT39</accession>
<evidence type="ECO:0000259" key="4">
    <source>
        <dbReference type="Pfam" id="PF14988"/>
    </source>
</evidence>
<protein>
    <submittedName>
        <fullName evidence="5">Coiled-coil domain-containing protein 166</fullName>
    </submittedName>
</protein>
<feature type="region of interest" description="Disordered" evidence="3">
    <location>
        <begin position="1"/>
        <end position="26"/>
    </location>
</feature>
<evidence type="ECO:0000256" key="2">
    <source>
        <dbReference type="SAM" id="Coils"/>
    </source>
</evidence>
<dbReference type="Pfam" id="PF14988">
    <property type="entry name" value="DUF4515"/>
    <property type="match status" value="1"/>
</dbReference>
<gene>
    <name evidence="5" type="primary">CCDC166</name>
    <name evidence="5" type="ORF">AOXY_G12</name>
</gene>
<evidence type="ECO:0000313" key="5">
    <source>
        <dbReference type="EMBL" id="KAK1175375.1"/>
    </source>
</evidence>
<feature type="region of interest" description="Disordered" evidence="3">
    <location>
        <begin position="278"/>
        <end position="321"/>
    </location>
</feature>
<dbReference type="Proteomes" id="UP001230051">
    <property type="component" value="Unassembled WGS sequence"/>
</dbReference>
<keyword evidence="1 2" id="KW-0175">Coiled coil</keyword>
<name>A0AAD8LT39_ACIOX</name>
<dbReference type="EMBL" id="JAGXEW010000001">
    <property type="protein sequence ID" value="KAK1175375.1"/>
    <property type="molecule type" value="Genomic_DNA"/>
</dbReference>
<feature type="compositionally biased region" description="Basic residues" evidence="3">
    <location>
        <begin position="309"/>
        <end position="321"/>
    </location>
</feature>
<feature type="compositionally biased region" description="Basic and acidic residues" evidence="3">
    <location>
        <begin position="293"/>
        <end position="308"/>
    </location>
</feature>
<reference evidence="5" key="1">
    <citation type="submission" date="2022-02" db="EMBL/GenBank/DDBJ databases">
        <title>Atlantic sturgeon de novo genome assembly.</title>
        <authorList>
            <person name="Stock M."/>
            <person name="Klopp C."/>
            <person name="Guiguen Y."/>
            <person name="Cabau C."/>
            <person name="Parinello H."/>
            <person name="Santidrian Yebra-Pimentel E."/>
            <person name="Kuhl H."/>
            <person name="Dirks R.P."/>
            <person name="Guessner J."/>
            <person name="Wuertz S."/>
            <person name="Du K."/>
            <person name="Schartl M."/>
        </authorList>
    </citation>
    <scope>NUCLEOTIDE SEQUENCE</scope>
    <source>
        <strain evidence="5">STURGEONOMICS-FGT-2020</strain>
        <tissue evidence="5">Whole blood</tissue>
    </source>
</reference>
<feature type="domain" description="DUF4515" evidence="4">
    <location>
        <begin position="75"/>
        <end position="268"/>
    </location>
</feature>
<dbReference type="InterPro" id="IPR032777">
    <property type="entry name" value="DUF4515"/>
</dbReference>
<proteinExistence type="predicted"/>
<feature type="coiled-coil region" evidence="2">
    <location>
        <begin position="116"/>
        <end position="181"/>
    </location>
</feature>
<evidence type="ECO:0000256" key="3">
    <source>
        <dbReference type="SAM" id="MobiDB-lite"/>
    </source>
</evidence>
<feature type="coiled-coil region" evidence="2">
    <location>
        <begin position="27"/>
        <end position="75"/>
    </location>
</feature>
<dbReference type="PANTHER" id="PTHR14845:SF0">
    <property type="entry name" value="DUF4515 DOMAIN-CONTAINING PROTEIN"/>
    <property type="match status" value="1"/>
</dbReference>
<dbReference type="AlphaFoldDB" id="A0AAD8LT39"/>
<organism evidence="5 6">
    <name type="scientific">Acipenser oxyrinchus oxyrinchus</name>
    <dbReference type="NCBI Taxonomy" id="40147"/>
    <lineage>
        <taxon>Eukaryota</taxon>
        <taxon>Metazoa</taxon>
        <taxon>Chordata</taxon>
        <taxon>Craniata</taxon>
        <taxon>Vertebrata</taxon>
        <taxon>Euteleostomi</taxon>
        <taxon>Actinopterygii</taxon>
        <taxon>Chondrostei</taxon>
        <taxon>Acipenseriformes</taxon>
        <taxon>Acipenseridae</taxon>
        <taxon>Acipenser</taxon>
    </lineage>
</organism>
<keyword evidence="6" id="KW-1185">Reference proteome</keyword>
<evidence type="ECO:0000313" key="6">
    <source>
        <dbReference type="Proteomes" id="UP001230051"/>
    </source>
</evidence>
<comment type="caution">
    <text evidence="5">The sequence shown here is derived from an EMBL/GenBank/DDBJ whole genome shotgun (WGS) entry which is preliminary data.</text>
</comment>
<evidence type="ECO:0000256" key="1">
    <source>
        <dbReference type="ARBA" id="ARBA00023054"/>
    </source>
</evidence>
<dbReference type="PANTHER" id="PTHR14845">
    <property type="entry name" value="COILED-COIL DOMAIN-CONTAINING 166"/>
    <property type="match status" value="1"/>
</dbReference>
<sequence length="321" mass="38014">MPKKKKKSGTASKSPGKDKRSECVGSAQAAIDREALLQREYEQLTNHLNELKRKAERLRQENEFLQQETHKTRMESQEYMAYMAKRTQKRQNAIITLSDQNHKQLEDIHRQREELLAEFNDRRTELKNHILEKEGELSKLNKDIVDLWECKHLQQEQMSRIKELEKEVMEMRAKHSESLQSIKARFLHEKVHNEKQSRQRVQALAVEASREASRCLVEHTHSIELENRQLRQELLHLIRQTQVLHAHQGELEEQRQQLLRERQYVEDLKRLRAQGHFHAQPQGGGTHTHTHTHAPDTHTHTHTPDTHTRAHTHLTHTHTRT</sequence>